<protein>
    <submittedName>
        <fullName evidence="1">Uncharacterized protein</fullName>
    </submittedName>
</protein>
<gene>
    <name evidence="1" type="ORF">DBV39_09870</name>
</gene>
<keyword evidence="2" id="KW-1185">Reference proteome</keyword>
<organism evidence="1 2">
    <name type="scientific">Orrella marina</name>
    <dbReference type="NCBI Taxonomy" id="2163011"/>
    <lineage>
        <taxon>Bacteria</taxon>
        <taxon>Pseudomonadati</taxon>
        <taxon>Pseudomonadota</taxon>
        <taxon>Betaproteobacteria</taxon>
        <taxon>Burkholderiales</taxon>
        <taxon>Alcaligenaceae</taxon>
        <taxon>Orrella</taxon>
    </lineage>
</organism>
<dbReference type="EMBL" id="CP028901">
    <property type="protein sequence ID" value="AWB33967.1"/>
    <property type="molecule type" value="Genomic_DNA"/>
</dbReference>
<name>A0A2R4XJE3_9BURK</name>
<sequence length="80" mass="8721">MICPFMGYKTKGKKSGPYVVQEGAHSLTLDWSDAPRATGRLRAVLSILEMDFCGQLSMCSPFAHSKGVSADVIDWTLLKA</sequence>
<accession>A0A2R4XJE3</accession>
<evidence type="ECO:0000313" key="2">
    <source>
        <dbReference type="Proteomes" id="UP000244571"/>
    </source>
</evidence>
<reference evidence="1 2" key="1">
    <citation type="submission" date="2018-04" db="EMBL/GenBank/DDBJ databases">
        <title>Bordetella sp. HZ20 isolated from seawater.</title>
        <authorList>
            <person name="Sun C."/>
        </authorList>
    </citation>
    <scope>NUCLEOTIDE SEQUENCE [LARGE SCALE GENOMIC DNA]</scope>
    <source>
        <strain evidence="1 2">HZ20</strain>
    </source>
</reference>
<proteinExistence type="predicted"/>
<dbReference type="KEGG" id="boz:DBV39_09870"/>
<dbReference type="Proteomes" id="UP000244571">
    <property type="component" value="Chromosome"/>
</dbReference>
<dbReference type="AlphaFoldDB" id="A0A2R4XJE3"/>
<evidence type="ECO:0000313" key="1">
    <source>
        <dbReference type="EMBL" id="AWB33967.1"/>
    </source>
</evidence>